<dbReference type="EMBL" id="CP138896">
    <property type="protein sequence ID" value="WPK25008.1"/>
    <property type="molecule type" value="Genomic_DNA"/>
</dbReference>
<organism evidence="6 7">
    <name type="scientific">Australozyma saopauloensis</name>
    <dbReference type="NCBI Taxonomy" id="291208"/>
    <lineage>
        <taxon>Eukaryota</taxon>
        <taxon>Fungi</taxon>
        <taxon>Dikarya</taxon>
        <taxon>Ascomycota</taxon>
        <taxon>Saccharomycotina</taxon>
        <taxon>Pichiomycetes</taxon>
        <taxon>Metschnikowiaceae</taxon>
        <taxon>Australozyma</taxon>
    </lineage>
</organism>
<dbReference type="InterPro" id="IPR018825">
    <property type="entry name" value="DUF2427"/>
</dbReference>
<dbReference type="AlphaFoldDB" id="A0AAX4H929"/>
<dbReference type="Pfam" id="PF10348">
    <property type="entry name" value="DUF2427"/>
    <property type="match status" value="1"/>
</dbReference>
<dbReference type="RefSeq" id="XP_062877391.1">
    <property type="nucleotide sequence ID" value="XM_063021321.1"/>
</dbReference>
<feature type="transmembrane region" description="Helical" evidence="2">
    <location>
        <begin position="149"/>
        <end position="169"/>
    </location>
</feature>
<feature type="domain" description="DUF2427" evidence="4">
    <location>
        <begin position="104"/>
        <end position="205"/>
    </location>
</feature>
<keyword evidence="3" id="KW-0732">Signal</keyword>
<dbReference type="PANTHER" id="PTHR31685:SF3">
    <property type="entry name" value="INTEGRAL MEMBRANE PROTEIN (AFU_ORTHOLOGUE AFUA_6G12730)"/>
    <property type="match status" value="1"/>
</dbReference>
<keyword evidence="2" id="KW-0812">Transmembrane</keyword>
<name>A0AAX4H929_9ASCO</name>
<accession>A0AAX4H929</accession>
<feature type="transmembrane region" description="Helical" evidence="2">
    <location>
        <begin position="328"/>
        <end position="349"/>
    </location>
</feature>
<feature type="region of interest" description="Disordered" evidence="1">
    <location>
        <begin position="49"/>
        <end position="77"/>
    </location>
</feature>
<keyword evidence="2" id="KW-1133">Transmembrane helix</keyword>
<evidence type="ECO:0000259" key="5">
    <source>
        <dbReference type="Pfam" id="PF10355"/>
    </source>
</evidence>
<evidence type="ECO:0000313" key="7">
    <source>
        <dbReference type="Proteomes" id="UP001338582"/>
    </source>
</evidence>
<feature type="transmembrane region" description="Helical" evidence="2">
    <location>
        <begin position="189"/>
        <end position="210"/>
    </location>
</feature>
<dbReference type="PANTHER" id="PTHR31685">
    <property type="entry name" value="INTEGRAL MEMBRANE PROTEIN (AFU_ORTHOLOGUE AFUA_6G12730)-RELATED"/>
    <property type="match status" value="1"/>
</dbReference>
<dbReference type="Proteomes" id="UP001338582">
    <property type="component" value="Chromosome 3"/>
</dbReference>
<feature type="domain" description="Protein YTP1-like C-terminal" evidence="5">
    <location>
        <begin position="308"/>
        <end position="604"/>
    </location>
</feature>
<evidence type="ECO:0000256" key="3">
    <source>
        <dbReference type="SAM" id="SignalP"/>
    </source>
</evidence>
<feature type="transmembrane region" description="Helical" evidence="2">
    <location>
        <begin position="581"/>
        <end position="602"/>
    </location>
</feature>
<dbReference type="KEGG" id="asau:88173372"/>
<feature type="transmembrane region" description="Helical" evidence="2">
    <location>
        <begin position="120"/>
        <end position="142"/>
    </location>
</feature>
<evidence type="ECO:0000256" key="1">
    <source>
        <dbReference type="SAM" id="MobiDB-lite"/>
    </source>
</evidence>
<protein>
    <submittedName>
        <fullName evidence="6">Uncharacterized protein</fullName>
    </submittedName>
</protein>
<keyword evidence="2" id="KW-0472">Membrane</keyword>
<feature type="transmembrane region" description="Helical" evidence="2">
    <location>
        <begin position="380"/>
        <end position="401"/>
    </location>
</feature>
<feature type="compositionally biased region" description="Basic and acidic residues" evidence="1">
    <location>
        <begin position="55"/>
        <end position="65"/>
    </location>
</feature>
<feature type="signal peptide" evidence="3">
    <location>
        <begin position="1"/>
        <end position="19"/>
    </location>
</feature>
<feature type="transmembrane region" description="Helical" evidence="2">
    <location>
        <begin position="299"/>
        <end position="322"/>
    </location>
</feature>
<evidence type="ECO:0000259" key="4">
    <source>
        <dbReference type="Pfam" id="PF10348"/>
    </source>
</evidence>
<feature type="transmembrane region" description="Helical" evidence="2">
    <location>
        <begin position="544"/>
        <end position="561"/>
    </location>
</feature>
<feature type="chain" id="PRO_5043511711" evidence="3">
    <location>
        <begin position="20"/>
        <end position="616"/>
    </location>
</feature>
<feature type="region of interest" description="Disordered" evidence="1">
    <location>
        <begin position="222"/>
        <end position="241"/>
    </location>
</feature>
<dbReference type="GeneID" id="88173372"/>
<reference evidence="6 7" key="1">
    <citation type="submission" date="2023-10" db="EMBL/GenBank/DDBJ databases">
        <title>Draft Genome Sequence of Candida saopaulonensis from a very Premature Infant with Sepsis.</title>
        <authorList>
            <person name="Ning Y."/>
            <person name="Dai R."/>
            <person name="Xiao M."/>
            <person name="Xu Y."/>
            <person name="Yan Q."/>
            <person name="Zhang L."/>
        </authorList>
    </citation>
    <scope>NUCLEOTIDE SEQUENCE [LARGE SCALE GENOMIC DNA]</scope>
    <source>
        <strain evidence="6 7">19XY460</strain>
    </source>
</reference>
<proteinExistence type="predicted"/>
<dbReference type="InterPro" id="IPR018827">
    <property type="entry name" value="YTP1_C"/>
</dbReference>
<evidence type="ECO:0000256" key="2">
    <source>
        <dbReference type="SAM" id="Phobius"/>
    </source>
</evidence>
<sequence>MRISRTLVAVPLVMGLATSVSVGDSQLQDNAHLGRQLSVSDKRAMDMDGPVVTEHGGHHHDSSEHAEDENGNLIPKAHSGGHHHGMPILEMDLTPEERLYWTNYSTVTYFNTPSLSRNSLYLHIVSYVGTFLFLYPFVLVLWNVGHSWYFPLLTVHSALALVSAISFFVFESSIDDIFPKNAFSTMTTILFIGTICHWALALIASAYSYLSLSSGNEYSELDEDRDSIDSPSSTLRGSTSSSDIFELDDLSRDDSHMETSNDAMRTIPSSRLSQVFLSNSSFKALTQKCGRTASTLTSIVNWAAFAYFFVYLGTGVATYSLYGQGKGMFNLLAHFIKGGVFFVLGLVTLARYCGAFRQKGWAWNHVFVTAGRQSSALSRWFSVGTWTMEMVESALILFYGSTNIFLEHLSNPGGEWSAKDLQHVSIAFIFIGCGLCGVLLERKLADWRLQRAVETLRQVADEKMVSAVQNANPGFSPNPFPLVTIFWMGYLMSQHDQESQLATDIHKQWGNMFVYACAFRIITYLFFLLAPVNKNSITKPQMPMSELVVAFGLIAGGLIFMESCSPIVHSMEYYGYTPMFSLNLTLGVVTLIMAWEMTIFTFKDHVMKRGRFTSSA</sequence>
<feature type="transmembrane region" description="Helical" evidence="2">
    <location>
        <begin position="512"/>
        <end position="532"/>
    </location>
</feature>
<gene>
    <name evidence="6" type="ORF">PUMCH_002307</name>
</gene>
<keyword evidence="7" id="KW-1185">Reference proteome</keyword>
<feature type="transmembrane region" description="Helical" evidence="2">
    <location>
        <begin position="421"/>
        <end position="440"/>
    </location>
</feature>
<feature type="compositionally biased region" description="Low complexity" evidence="1">
    <location>
        <begin position="230"/>
        <end position="241"/>
    </location>
</feature>
<evidence type="ECO:0000313" key="6">
    <source>
        <dbReference type="EMBL" id="WPK25008.1"/>
    </source>
</evidence>
<dbReference type="Pfam" id="PF10355">
    <property type="entry name" value="Ytp1"/>
    <property type="match status" value="1"/>
</dbReference>